<keyword evidence="3" id="KW-1185">Reference proteome</keyword>
<proteinExistence type="predicted"/>
<protein>
    <submittedName>
        <fullName evidence="2">Amidohydrolase</fullName>
    </submittedName>
</protein>
<organism evidence="2 3">
    <name type="scientific">Clostridium thailandense</name>
    <dbReference type="NCBI Taxonomy" id="2794346"/>
    <lineage>
        <taxon>Bacteria</taxon>
        <taxon>Bacillati</taxon>
        <taxon>Bacillota</taxon>
        <taxon>Clostridia</taxon>
        <taxon>Eubacteriales</taxon>
        <taxon>Clostridiaceae</taxon>
        <taxon>Clostridium</taxon>
    </lineage>
</organism>
<name>A0A949X4D2_9CLOT</name>
<dbReference type="Pfam" id="PF07687">
    <property type="entry name" value="M20_dimer"/>
    <property type="match status" value="1"/>
</dbReference>
<dbReference type="Proteomes" id="UP000694308">
    <property type="component" value="Unassembled WGS sequence"/>
</dbReference>
<evidence type="ECO:0000259" key="1">
    <source>
        <dbReference type="Pfam" id="PF07687"/>
    </source>
</evidence>
<accession>A0A949X4D2</accession>
<reference evidence="2" key="1">
    <citation type="submission" date="2020-12" db="EMBL/GenBank/DDBJ databases">
        <title>Clostridium thailandense sp. nov., a novel acetogenic bacterium isolated from peat land soil in Thailand.</title>
        <authorList>
            <person name="Chaikitkaew S."/>
            <person name="Birkeland N.K."/>
        </authorList>
    </citation>
    <scope>NUCLEOTIDE SEQUENCE</scope>
    <source>
        <strain evidence="2">PL3</strain>
    </source>
</reference>
<dbReference type="InterPro" id="IPR011650">
    <property type="entry name" value="Peptidase_M20_dimer"/>
</dbReference>
<gene>
    <name evidence="2" type="ORF">I6U48_25660</name>
</gene>
<evidence type="ECO:0000313" key="3">
    <source>
        <dbReference type="Proteomes" id="UP000694308"/>
    </source>
</evidence>
<dbReference type="InterPro" id="IPR017439">
    <property type="entry name" value="Amidohydrolase"/>
</dbReference>
<dbReference type="PANTHER" id="PTHR11014">
    <property type="entry name" value="PEPTIDASE M20 FAMILY MEMBER"/>
    <property type="match status" value="1"/>
</dbReference>
<dbReference type="Pfam" id="PF01546">
    <property type="entry name" value="Peptidase_M20"/>
    <property type="match status" value="1"/>
</dbReference>
<dbReference type="AlphaFoldDB" id="A0A949X4D2"/>
<dbReference type="NCBIfam" id="TIGR01891">
    <property type="entry name" value="amidohydrolases"/>
    <property type="match status" value="1"/>
</dbReference>
<comment type="caution">
    <text evidence="2">The sequence shown here is derived from an EMBL/GenBank/DDBJ whole genome shotgun (WGS) entry which is preliminary data.</text>
</comment>
<dbReference type="GO" id="GO:0050118">
    <property type="term" value="F:N-acetyldiaminopimelate deacetylase activity"/>
    <property type="evidence" value="ECO:0007669"/>
    <property type="project" value="TreeGrafter"/>
</dbReference>
<sequence>MNLEKVIKDNIEELIQLRKKLGDNAELSFNEFKTSDIIENYLKELNISTGKLFNTGVVGILNKSDSCIAIRADMDALPVNGVTHACGHDYHMTVALGCALILKKLGFKKCIKFIFQPGEEDTGGAAPMIKEGVLKNPDVKYIVGFHVWPNLEVGKIEVASGPSMGSVDDFYVTFKGKGGHAAMPHLCKNPLYPSIDFIQSINNKIHMENDPLNSCVLTFSSMNAGTAPNVIADCAKLSGTFRTFDNELRKKIKEDIKNISKLSAEKYNCEVDVKIKDGYPPLVSDKALTDKFINATKKTLGEENVLSLEKTFAAEDFAFFAEEVPSVHFRLGICDEIKGKKPLHATGFDAADEALYYGIYATVNFILSMENEI</sequence>
<dbReference type="GO" id="GO:0019877">
    <property type="term" value="P:diaminopimelate biosynthetic process"/>
    <property type="evidence" value="ECO:0007669"/>
    <property type="project" value="TreeGrafter"/>
</dbReference>
<dbReference type="RefSeq" id="WP_218323316.1">
    <property type="nucleotide sequence ID" value="NZ_JAEEGC010000167.1"/>
</dbReference>
<dbReference type="EMBL" id="JAEEGC010000167">
    <property type="protein sequence ID" value="MBV7276274.1"/>
    <property type="molecule type" value="Genomic_DNA"/>
</dbReference>
<feature type="domain" description="Peptidase M20 dimerisation" evidence="1">
    <location>
        <begin position="170"/>
        <end position="265"/>
    </location>
</feature>
<dbReference type="PIRSF" id="PIRSF005962">
    <property type="entry name" value="Pept_M20D_amidohydro"/>
    <property type="match status" value="1"/>
</dbReference>
<evidence type="ECO:0000313" key="2">
    <source>
        <dbReference type="EMBL" id="MBV7276274.1"/>
    </source>
</evidence>
<dbReference type="PANTHER" id="PTHR11014:SF98">
    <property type="entry name" value="N-ACETYLDIAMINOPIMELATE DEACETYLASE"/>
    <property type="match status" value="1"/>
</dbReference>
<dbReference type="CDD" id="cd03886">
    <property type="entry name" value="M20_Acy1"/>
    <property type="match status" value="1"/>
</dbReference>
<dbReference type="InterPro" id="IPR002933">
    <property type="entry name" value="Peptidase_M20"/>
</dbReference>